<reference evidence="4" key="1">
    <citation type="journal article" date="2020" name="Stud. Mycol.">
        <title>101 Dothideomycetes genomes: a test case for predicting lifestyles and emergence of pathogens.</title>
        <authorList>
            <person name="Haridas S."/>
            <person name="Albert R."/>
            <person name="Binder M."/>
            <person name="Bloem J."/>
            <person name="Labutti K."/>
            <person name="Salamov A."/>
            <person name="Andreopoulos B."/>
            <person name="Baker S."/>
            <person name="Barry K."/>
            <person name="Bills G."/>
            <person name="Bluhm B."/>
            <person name="Cannon C."/>
            <person name="Castanera R."/>
            <person name="Culley D."/>
            <person name="Daum C."/>
            <person name="Ezra D."/>
            <person name="Gonzalez J."/>
            <person name="Henrissat B."/>
            <person name="Kuo A."/>
            <person name="Liang C."/>
            <person name="Lipzen A."/>
            <person name="Lutzoni F."/>
            <person name="Magnuson J."/>
            <person name="Mondo S."/>
            <person name="Nolan M."/>
            <person name="Ohm R."/>
            <person name="Pangilinan J."/>
            <person name="Park H.-J."/>
            <person name="Ramirez L."/>
            <person name="Alfaro M."/>
            <person name="Sun H."/>
            <person name="Tritt A."/>
            <person name="Yoshinaga Y."/>
            <person name="Zwiers L.-H."/>
            <person name="Turgeon B."/>
            <person name="Goodwin S."/>
            <person name="Spatafora J."/>
            <person name="Crous P."/>
            <person name="Grigoriev I."/>
        </authorList>
    </citation>
    <scope>NUCLEOTIDE SEQUENCE</scope>
    <source>
        <strain evidence="4">CBS 121739</strain>
    </source>
</reference>
<dbReference type="PANTHER" id="PTHR10696:SF54">
    <property type="entry name" value="FAMILY OXIDOREDUCTASE, PUTATIVE (AFU_ORTHOLOGUE AFUA_4G13850)-RELATED"/>
    <property type="match status" value="1"/>
</dbReference>
<dbReference type="Proteomes" id="UP000799437">
    <property type="component" value="Unassembled WGS sequence"/>
</dbReference>
<proteinExistence type="predicted"/>
<accession>A0A6A6W3Q3</accession>
<dbReference type="RefSeq" id="XP_033600019.1">
    <property type="nucleotide sequence ID" value="XM_033742784.1"/>
</dbReference>
<keyword evidence="5" id="KW-1185">Reference proteome</keyword>
<evidence type="ECO:0000313" key="5">
    <source>
        <dbReference type="Proteomes" id="UP000799437"/>
    </source>
</evidence>
<dbReference type="GeneID" id="54483838"/>
<dbReference type="SUPFAM" id="SSF51197">
    <property type="entry name" value="Clavaminate synthase-like"/>
    <property type="match status" value="1"/>
</dbReference>
<dbReference type="InterPro" id="IPR042098">
    <property type="entry name" value="TauD-like_sf"/>
</dbReference>
<dbReference type="Gene3D" id="3.60.130.10">
    <property type="entry name" value="Clavaminate synthase-like"/>
    <property type="match status" value="1"/>
</dbReference>
<sequence>MRGRFPESQPPIEWHPDPQVYAERSKRRQATENLEQELPRGWPARVEGPWVWDGNDIAMENGGPGESHWVTKLQAENIADLEAATQRFKRTGKPQVSCIEYTVLMPIQVLRGCSKRLHTDTGLIVLRGLDPDKYSEADNMIMYAGLTSHIGDRRGIQIQSSKEALVHIKDTGTEVAEFPLASHTNEAQPFHSDLGDILCLYVLQTAAEGGESHVASTGRIYNEIAATRPDIIHTLAEPWTFDTPGSVPNHFIRPILHHKDGRVIINFARRLFTGYGRDKRSAELPPISEAQAEALDVIEFTAHRFKTSMKLQKGDVQLQNNFATIHGRNGFVDKTDRKSSGRHMLRLWVRDEQYAWRVPEALETEWARVYDKVEPKEEEWHSEPSYASATDSETSCA</sequence>
<feature type="compositionally biased region" description="Polar residues" evidence="2">
    <location>
        <begin position="385"/>
        <end position="397"/>
    </location>
</feature>
<feature type="region of interest" description="Disordered" evidence="2">
    <location>
        <begin position="374"/>
        <end position="397"/>
    </location>
</feature>
<dbReference type="OrthoDB" id="272271at2759"/>
<dbReference type="InterPro" id="IPR050411">
    <property type="entry name" value="AlphaKG_dependent_hydroxylases"/>
</dbReference>
<dbReference type="Pfam" id="PF02668">
    <property type="entry name" value="TauD"/>
    <property type="match status" value="1"/>
</dbReference>
<dbReference type="GO" id="GO:0016491">
    <property type="term" value="F:oxidoreductase activity"/>
    <property type="evidence" value="ECO:0007669"/>
    <property type="project" value="UniProtKB-KW"/>
</dbReference>
<dbReference type="PANTHER" id="PTHR10696">
    <property type="entry name" value="GAMMA-BUTYROBETAINE HYDROXYLASE-RELATED"/>
    <property type="match status" value="1"/>
</dbReference>
<keyword evidence="1" id="KW-0560">Oxidoreductase</keyword>
<evidence type="ECO:0000256" key="2">
    <source>
        <dbReference type="SAM" id="MobiDB-lite"/>
    </source>
</evidence>
<gene>
    <name evidence="4" type="ORF">EJ05DRAFT_465691</name>
</gene>
<evidence type="ECO:0000256" key="1">
    <source>
        <dbReference type="ARBA" id="ARBA00023002"/>
    </source>
</evidence>
<dbReference type="AlphaFoldDB" id="A0A6A6W3Q3"/>
<dbReference type="InterPro" id="IPR003819">
    <property type="entry name" value="TauD/TfdA-like"/>
</dbReference>
<evidence type="ECO:0000259" key="3">
    <source>
        <dbReference type="Pfam" id="PF02668"/>
    </source>
</evidence>
<dbReference type="EMBL" id="ML996573">
    <property type="protein sequence ID" value="KAF2757568.1"/>
    <property type="molecule type" value="Genomic_DNA"/>
</dbReference>
<evidence type="ECO:0000313" key="4">
    <source>
        <dbReference type="EMBL" id="KAF2757568.1"/>
    </source>
</evidence>
<feature type="region of interest" description="Disordered" evidence="2">
    <location>
        <begin position="1"/>
        <end position="39"/>
    </location>
</feature>
<protein>
    <submittedName>
        <fullName evidence="4">Clavaminate synthase-like protein</fullName>
    </submittedName>
</protein>
<feature type="domain" description="TauD/TfdA-like" evidence="3">
    <location>
        <begin position="115"/>
        <end position="348"/>
    </location>
</feature>
<organism evidence="4 5">
    <name type="scientific">Pseudovirgaria hyperparasitica</name>
    <dbReference type="NCBI Taxonomy" id="470096"/>
    <lineage>
        <taxon>Eukaryota</taxon>
        <taxon>Fungi</taxon>
        <taxon>Dikarya</taxon>
        <taxon>Ascomycota</taxon>
        <taxon>Pezizomycotina</taxon>
        <taxon>Dothideomycetes</taxon>
        <taxon>Dothideomycetes incertae sedis</taxon>
        <taxon>Acrospermales</taxon>
        <taxon>Acrospermaceae</taxon>
        <taxon>Pseudovirgaria</taxon>
    </lineage>
</organism>
<name>A0A6A6W3Q3_9PEZI</name>